<organism evidence="1 2">
    <name type="scientific">Panagrolaimus sp. PS1159</name>
    <dbReference type="NCBI Taxonomy" id="55785"/>
    <lineage>
        <taxon>Eukaryota</taxon>
        <taxon>Metazoa</taxon>
        <taxon>Ecdysozoa</taxon>
        <taxon>Nematoda</taxon>
        <taxon>Chromadorea</taxon>
        <taxon>Rhabditida</taxon>
        <taxon>Tylenchina</taxon>
        <taxon>Panagrolaimomorpha</taxon>
        <taxon>Panagrolaimoidea</taxon>
        <taxon>Panagrolaimidae</taxon>
        <taxon>Panagrolaimus</taxon>
    </lineage>
</organism>
<evidence type="ECO:0000313" key="1">
    <source>
        <dbReference type="Proteomes" id="UP000887580"/>
    </source>
</evidence>
<proteinExistence type="predicted"/>
<sequence length="130" mass="14209">MAFLKVFLILAFCVTVAQSIHCYVCENDSCGRAQGFAMENCGDHVSKCYTLNNFNNQIYRVGCLPTNCDQIQRKSGDQCIPCDSNNCNGVSIDTPKIGGGTSYNSSNTLSTLNAIIFAFVLSFLAKYIYA</sequence>
<evidence type="ECO:0000313" key="2">
    <source>
        <dbReference type="WBParaSite" id="PS1159_v2.g20395.t1"/>
    </source>
</evidence>
<reference evidence="2" key="1">
    <citation type="submission" date="2022-11" db="UniProtKB">
        <authorList>
            <consortium name="WormBaseParasite"/>
        </authorList>
    </citation>
    <scope>IDENTIFICATION</scope>
</reference>
<dbReference type="WBParaSite" id="PS1159_v2.g20395.t1">
    <property type="protein sequence ID" value="PS1159_v2.g20395.t1"/>
    <property type="gene ID" value="PS1159_v2.g20395"/>
</dbReference>
<dbReference type="Proteomes" id="UP000887580">
    <property type="component" value="Unplaced"/>
</dbReference>
<protein>
    <submittedName>
        <fullName evidence="2">Uncharacterized protein</fullName>
    </submittedName>
</protein>
<name>A0AC35FS68_9BILA</name>
<accession>A0AC35FS68</accession>